<name>X1Q2J7_9ZZZZ</name>
<comment type="caution">
    <text evidence="2">The sequence shown here is derived from an EMBL/GenBank/DDBJ whole genome shotgun (WGS) entry which is preliminary data.</text>
</comment>
<proteinExistence type="predicted"/>
<feature type="compositionally biased region" description="Basic and acidic residues" evidence="1">
    <location>
        <begin position="1"/>
        <end position="19"/>
    </location>
</feature>
<feature type="region of interest" description="Disordered" evidence="1">
    <location>
        <begin position="1"/>
        <end position="30"/>
    </location>
</feature>
<dbReference type="AlphaFoldDB" id="X1Q2J7"/>
<sequence>MTKEHTEGKGKGLDLDKGKGKGIGRGTPSPATQTEIYNKFIECFEKGWGLKTTGRVLAQIRDFSQELSAAGNLDTFASRLYHALKMVCYSLSAF</sequence>
<organism evidence="2">
    <name type="scientific">marine sediment metagenome</name>
    <dbReference type="NCBI Taxonomy" id="412755"/>
    <lineage>
        <taxon>unclassified sequences</taxon>
        <taxon>metagenomes</taxon>
        <taxon>ecological metagenomes</taxon>
    </lineage>
</organism>
<reference evidence="2" key="1">
    <citation type="journal article" date="2014" name="Front. Microbiol.">
        <title>High frequency of phylogenetically diverse reductive dehalogenase-homologous genes in deep subseafloor sedimentary metagenomes.</title>
        <authorList>
            <person name="Kawai M."/>
            <person name="Futagami T."/>
            <person name="Toyoda A."/>
            <person name="Takaki Y."/>
            <person name="Nishi S."/>
            <person name="Hori S."/>
            <person name="Arai W."/>
            <person name="Tsubouchi T."/>
            <person name="Morono Y."/>
            <person name="Uchiyama I."/>
            <person name="Ito T."/>
            <person name="Fujiyama A."/>
            <person name="Inagaki F."/>
            <person name="Takami H."/>
        </authorList>
    </citation>
    <scope>NUCLEOTIDE SEQUENCE</scope>
    <source>
        <strain evidence="2">Expedition CK06-06</strain>
    </source>
</reference>
<protein>
    <submittedName>
        <fullName evidence="2">Uncharacterized protein</fullName>
    </submittedName>
</protein>
<gene>
    <name evidence="2" type="ORF">S12H4_10304</name>
</gene>
<evidence type="ECO:0000313" key="2">
    <source>
        <dbReference type="EMBL" id="GAI62443.1"/>
    </source>
</evidence>
<dbReference type="EMBL" id="BARW01004376">
    <property type="protein sequence ID" value="GAI62443.1"/>
    <property type="molecule type" value="Genomic_DNA"/>
</dbReference>
<accession>X1Q2J7</accession>
<evidence type="ECO:0000256" key="1">
    <source>
        <dbReference type="SAM" id="MobiDB-lite"/>
    </source>
</evidence>